<dbReference type="AlphaFoldDB" id="A0A1I4LAI4"/>
<dbReference type="GO" id="GO:0034220">
    <property type="term" value="P:monoatomic ion transmembrane transport"/>
    <property type="evidence" value="ECO:0007669"/>
    <property type="project" value="InterPro"/>
</dbReference>
<keyword evidence="4" id="KW-1134">Transmembrane beta strand</keyword>
<proteinExistence type="predicted"/>
<keyword evidence="3" id="KW-0813">Transport</keyword>
<dbReference type="InterPro" id="IPR001702">
    <property type="entry name" value="Porin_Gram-ve"/>
</dbReference>
<organism evidence="13 14">
    <name type="scientific">Rugamonas rubra</name>
    <dbReference type="NCBI Taxonomy" id="758825"/>
    <lineage>
        <taxon>Bacteria</taxon>
        <taxon>Pseudomonadati</taxon>
        <taxon>Pseudomonadota</taxon>
        <taxon>Betaproteobacteria</taxon>
        <taxon>Burkholderiales</taxon>
        <taxon>Oxalobacteraceae</taxon>
        <taxon>Telluria group</taxon>
        <taxon>Rugamonas</taxon>
    </lineage>
</organism>
<dbReference type="SUPFAM" id="SSF56935">
    <property type="entry name" value="Porins"/>
    <property type="match status" value="1"/>
</dbReference>
<keyword evidence="7" id="KW-0406">Ion transport</keyword>
<dbReference type="PANTHER" id="PTHR34501:SF9">
    <property type="entry name" value="MAJOR OUTER MEMBRANE PROTEIN P.IA"/>
    <property type="match status" value="1"/>
</dbReference>
<keyword evidence="10" id="KW-0998">Cell outer membrane</keyword>
<keyword evidence="8" id="KW-0626">Porin</keyword>
<evidence type="ECO:0000256" key="5">
    <source>
        <dbReference type="ARBA" id="ARBA00022692"/>
    </source>
</evidence>
<dbReference type="InterPro" id="IPR023614">
    <property type="entry name" value="Porin_dom_sf"/>
</dbReference>
<dbReference type="Proteomes" id="UP000199470">
    <property type="component" value="Unassembled WGS sequence"/>
</dbReference>
<dbReference type="PRINTS" id="PR00182">
    <property type="entry name" value="ECOLNEIPORIN"/>
</dbReference>
<evidence type="ECO:0000256" key="3">
    <source>
        <dbReference type="ARBA" id="ARBA00022448"/>
    </source>
</evidence>
<dbReference type="PROSITE" id="PS51257">
    <property type="entry name" value="PROKAR_LIPOPROTEIN"/>
    <property type="match status" value="1"/>
</dbReference>
<dbReference type="PRINTS" id="PR00184">
    <property type="entry name" value="NEISSPPORIN"/>
</dbReference>
<evidence type="ECO:0000259" key="12">
    <source>
        <dbReference type="Pfam" id="PF13609"/>
    </source>
</evidence>
<evidence type="ECO:0000256" key="9">
    <source>
        <dbReference type="ARBA" id="ARBA00023136"/>
    </source>
</evidence>
<keyword evidence="14" id="KW-1185">Reference proteome</keyword>
<evidence type="ECO:0000313" key="14">
    <source>
        <dbReference type="Proteomes" id="UP000199470"/>
    </source>
</evidence>
<feature type="signal peptide" evidence="11">
    <location>
        <begin position="1"/>
        <end position="20"/>
    </location>
</feature>
<name>A0A1I4LAI4_9BURK</name>
<comment type="subcellular location">
    <subcellularLocation>
        <location evidence="1">Cell outer membrane</location>
        <topology evidence="1">Multi-pass membrane protein</topology>
    </subcellularLocation>
</comment>
<accession>A0A1I4LAI4</accession>
<dbReference type="GO" id="GO:0046930">
    <property type="term" value="C:pore complex"/>
    <property type="evidence" value="ECO:0007669"/>
    <property type="project" value="UniProtKB-KW"/>
</dbReference>
<feature type="domain" description="Porin" evidence="12">
    <location>
        <begin position="7"/>
        <end position="302"/>
    </location>
</feature>
<dbReference type="Pfam" id="PF13609">
    <property type="entry name" value="Porin_4"/>
    <property type="match status" value="1"/>
</dbReference>
<dbReference type="STRING" id="758825.SAMN02982985_01836"/>
<sequence>MSKNVFATLVIGTCAGAACAQSAVTVYGSMDLGMVYESGGPAGGSWNLESGVQAGSRLGFKGSEDLGNGLSASFVIEGGIAGDTGGNRPTGLTFGRQTLLGLSGPFGSVKLGRQFNLVTNALNDVDPFGGGHEGAYSNVMFSDYRTSNGVYYTTPAINGLTANLTWAPGEVAGSGAAKRELGYAVEYTRGRVFAVLAHRSLNNLADTSSHKVTFAGATYDFGLFKAALGYARNKDDLALDSRDIIVGASTTRGADSWMVSLIDHKDSSGLRQDARQAAIGYTRALSKRTNLYSSYSRLRNDNGAPFTVGNAVESGSGTRGLALGLYHKF</sequence>
<dbReference type="InterPro" id="IPR050298">
    <property type="entry name" value="Gram-neg_bact_OMP"/>
</dbReference>
<dbReference type="PANTHER" id="PTHR34501">
    <property type="entry name" value="PROTEIN YDDL-RELATED"/>
    <property type="match status" value="1"/>
</dbReference>
<keyword evidence="5" id="KW-0812">Transmembrane</keyword>
<evidence type="ECO:0000313" key="13">
    <source>
        <dbReference type="EMBL" id="SFL87886.1"/>
    </source>
</evidence>
<dbReference type="InterPro" id="IPR002299">
    <property type="entry name" value="Porin_Neis"/>
</dbReference>
<gene>
    <name evidence="13" type="ORF">SAMN02982985_01836</name>
</gene>
<evidence type="ECO:0000256" key="10">
    <source>
        <dbReference type="ARBA" id="ARBA00023237"/>
    </source>
</evidence>
<dbReference type="EMBL" id="FOTW01000009">
    <property type="protein sequence ID" value="SFL87886.1"/>
    <property type="molecule type" value="Genomic_DNA"/>
</dbReference>
<dbReference type="OrthoDB" id="5289162at2"/>
<evidence type="ECO:0000256" key="7">
    <source>
        <dbReference type="ARBA" id="ARBA00023065"/>
    </source>
</evidence>
<reference evidence="13 14" key="1">
    <citation type="submission" date="2016-10" db="EMBL/GenBank/DDBJ databases">
        <authorList>
            <person name="de Groot N.N."/>
        </authorList>
    </citation>
    <scope>NUCLEOTIDE SEQUENCE [LARGE SCALE GENOMIC DNA]</scope>
    <source>
        <strain evidence="13 14">ATCC 43154</strain>
    </source>
</reference>
<keyword evidence="9" id="KW-0472">Membrane</keyword>
<dbReference type="GO" id="GO:0009279">
    <property type="term" value="C:cell outer membrane"/>
    <property type="evidence" value="ECO:0007669"/>
    <property type="project" value="UniProtKB-SubCell"/>
</dbReference>
<evidence type="ECO:0000256" key="6">
    <source>
        <dbReference type="ARBA" id="ARBA00022729"/>
    </source>
</evidence>
<evidence type="ECO:0000256" key="8">
    <source>
        <dbReference type="ARBA" id="ARBA00023114"/>
    </source>
</evidence>
<dbReference type="RefSeq" id="WP_093386685.1">
    <property type="nucleotide sequence ID" value="NZ_FOTW01000009.1"/>
</dbReference>
<evidence type="ECO:0000256" key="2">
    <source>
        <dbReference type="ARBA" id="ARBA00011233"/>
    </source>
</evidence>
<dbReference type="Gene3D" id="2.40.160.10">
    <property type="entry name" value="Porin"/>
    <property type="match status" value="1"/>
</dbReference>
<evidence type="ECO:0000256" key="4">
    <source>
        <dbReference type="ARBA" id="ARBA00022452"/>
    </source>
</evidence>
<protein>
    <submittedName>
        <fullName evidence="13">Outer membrane protein (Porin)</fullName>
    </submittedName>
</protein>
<comment type="subunit">
    <text evidence="2">Homotrimer.</text>
</comment>
<dbReference type="InterPro" id="IPR033900">
    <property type="entry name" value="Gram_neg_porin_domain"/>
</dbReference>
<evidence type="ECO:0000256" key="11">
    <source>
        <dbReference type="SAM" id="SignalP"/>
    </source>
</evidence>
<feature type="chain" id="PRO_5011676328" evidence="11">
    <location>
        <begin position="21"/>
        <end position="329"/>
    </location>
</feature>
<evidence type="ECO:0000256" key="1">
    <source>
        <dbReference type="ARBA" id="ARBA00004571"/>
    </source>
</evidence>
<keyword evidence="6 11" id="KW-0732">Signal</keyword>
<dbReference type="CDD" id="cd00342">
    <property type="entry name" value="gram_neg_porins"/>
    <property type="match status" value="1"/>
</dbReference>
<dbReference type="GO" id="GO:0015288">
    <property type="term" value="F:porin activity"/>
    <property type="evidence" value="ECO:0007669"/>
    <property type="project" value="UniProtKB-KW"/>
</dbReference>